<name>A0A1G9RB27_9BACL</name>
<evidence type="ECO:0000313" key="2">
    <source>
        <dbReference type="Proteomes" id="UP000182783"/>
    </source>
</evidence>
<dbReference type="InterPro" id="IPR022385">
    <property type="entry name" value="Rhs_assc_core"/>
</dbReference>
<dbReference type="RefSeq" id="WP_082722606.1">
    <property type="nucleotide sequence ID" value="NZ_CP048429.1"/>
</dbReference>
<gene>
    <name evidence="1" type="ORF">SAMN05216191_11035</name>
</gene>
<dbReference type="Proteomes" id="UP000182783">
    <property type="component" value="Unassembled WGS sequence"/>
</dbReference>
<evidence type="ECO:0000313" key="1">
    <source>
        <dbReference type="EMBL" id="SDM20509.1"/>
    </source>
</evidence>
<dbReference type="AlphaFoldDB" id="A0A1G9RB27"/>
<dbReference type="Gene3D" id="2.180.10.10">
    <property type="entry name" value="RHS repeat-associated core"/>
    <property type="match status" value="1"/>
</dbReference>
<organism evidence="1 2">
    <name type="scientific">Paenibacillus jilunlii</name>
    <dbReference type="NCBI Taxonomy" id="682956"/>
    <lineage>
        <taxon>Bacteria</taxon>
        <taxon>Bacillati</taxon>
        <taxon>Bacillota</taxon>
        <taxon>Bacilli</taxon>
        <taxon>Bacillales</taxon>
        <taxon>Paenibacillaceae</taxon>
        <taxon>Paenibacillus</taxon>
    </lineage>
</organism>
<accession>A0A1G9RB27</accession>
<dbReference type="NCBIfam" id="TIGR03696">
    <property type="entry name" value="Rhs_assc_core"/>
    <property type="match status" value="1"/>
</dbReference>
<reference evidence="1 2" key="1">
    <citation type="submission" date="2016-10" db="EMBL/GenBank/DDBJ databases">
        <authorList>
            <person name="de Groot N.N."/>
        </authorList>
    </citation>
    <scope>NUCLEOTIDE SEQUENCE [LARGE SCALE GENOMIC DNA]</scope>
    <source>
        <strain evidence="1 2">CGMCC 1.10239</strain>
    </source>
</reference>
<protein>
    <submittedName>
        <fullName evidence="1">RHS repeat-associated core domain-containing protein</fullName>
    </submittedName>
</protein>
<sequence length="108" mass="12730">MKIKLFFNQLLCRLRQHVRTVPLQRIRRGQSSGEIRPELVCPDNLFGYTSLGSDYYRGCSHAQARDFDSSIRRFISGDTYEGDINDRLSLNLYTYVENNPLMFNEFKR</sequence>
<proteinExistence type="predicted"/>
<dbReference type="OrthoDB" id="9816549at2"/>
<dbReference type="EMBL" id="FNGM01000010">
    <property type="protein sequence ID" value="SDM20509.1"/>
    <property type="molecule type" value="Genomic_DNA"/>
</dbReference>